<gene>
    <name evidence="2" type="ORF">RDI58_007887</name>
</gene>
<keyword evidence="3" id="KW-1185">Reference proteome</keyword>
<evidence type="ECO:0000313" key="3">
    <source>
        <dbReference type="Proteomes" id="UP001371456"/>
    </source>
</evidence>
<protein>
    <submittedName>
        <fullName evidence="2">Uncharacterized protein</fullName>
    </submittedName>
</protein>
<dbReference type="AlphaFoldDB" id="A0AAN8TX79"/>
<dbReference type="EMBL" id="JBANQN010000003">
    <property type="protein sequence ID" value="KAK6794434.1"/>
    <property type="molecule type" value="Genomic_DNA"/>
</dbReference>
<feature type="region of interest" description="Disordered" evidence="1">
    <location>
        <begin position="87"/>
        <end position="160"/>
    </location>
</feature>
<dbReference type="Proteomes" id="UP001371456">
    <property type="component" value="Unassembled WGS sequence"/>
</dbReference>
<accession>A0AAN8TX79</accession>
<feature type="compositionally biased region" description="Polar residues" evidence="1">
    <location>
        <begin position="108"/>
        <end position="117"/>
    </location>
</feature>
<proteinExistence type="predicted"/>
<comment type="caution">
    <text evidence="2">The sequence shown here is derived from an EMBL/GenBank/DDBJ whole genome shotgun (WGS) entry which is preliminary data.</text>
</comment>
<name>A0AAN8TX79_SOLBU</name>
<evidence type="ECO:0000256" key="1">
    <source>
        <dbReference type="SAM" id="MobiDB-lite"/>
    </source>
</evidence>
<sequence>MQYTGRNFTFPAPTPVGASQGEQLQIDQFIYMDPKKKDFEGKYESSSNSFYWTNERHVHFLNSIEASFVQTLLENNNAAQILPLDLHLPDSTDSTLDTPKQRRRRFSTSDINMSSGSRIDVEKKTRRMSSSISSQDQVVPQYKHGRGDKDADGHPSVPLD</sequence>
<organism evidence="2 3">
    <name type="scientific">Solanum bulbocastanum</name>
    <name type="common">Wild potato</name>
    <dbReference type="NCBI Taxonomy" id="147425"/>
    <lineage>
        <taxon>Eukaryota</taxon>
        <taxon>Viridiplantae</taxon>
        <taxon>Streptophyta</taxon>
        <taxon>Embryophyta</taxon>
        <taxon>Tracheophyta</taxon>
        <taxon>Spermatophyta</taxon>
        <taxon>Magnoliopsida</taxon>
        <taxon>eudicotyledons</taxon>
        <taxon>Gunneridae</taxon>
        <taxon>Pentapetalae</taxon>
        <taxon>asterids</taxon>
        <taxon>lamiids</taxon>
        <taxon>Solanales</taxon>
        <taxon>Solanaceae</taxon>
        <taxon>Solanoideae</taxon>
        <taxon>Solaneae</taxon>
        <taxon>Solanum</taxon>
    </lineage>
</organism>
<feature type="compositionally biased region" description="Polar residues" evidence="1">
    <location>
        <begin position="128"/>
        <end position="138"/>
    </location>
</feature>
<evidence type="ECO:0000313" key="2">
    <source>
        <dbReference type="EMBL" id="KAK6794434.1"/>
    </source>
</evidence>
<reference evidence="2 3" key="1">
    <citation type="submission" date="2024-02" db="EMBL/GenBank/DDBJ databases">
        <title>de novo genome assembly of Solanum bulbocastanum strain 11H21.</title>
        <authorList>
            <person name="Hosaka A.J."/>
        </authorList>
    </citation>
    <scope>NUCLEOTIDE SEQUENCE [LARGE SCALE GENOMIC DNA]</scope>
    <source>
        <tissue evidence="2">Young leaves</tissue>
    </source>
</reference>